<dbReference type="Gene3D" id="2.20.25.240">
    <property type="match status" value="1"/>
</dbReference>
<protein>
    <recommendedName>
        <fullName evidence="7">BTB domain-containing protein</fullName>
    </recommendedName>
</protein>
<dbReference type="InterPro" id="IPR007588">
    <property type="entry name" value="Znf_FLYWCH"/>
</dbReference>
<sequence length="369" mass="41053">MVQSQFSLSWDSYKSSICSGFSALQQNGEFVDMTIAADGHFVKVHQVLVALASPYLKELITSAPCQHPVIFLNNVAHRTLCLLLEYIYTGEVVVPADCLTSFADTAKSLHIKGLENIGTAQQTLPVRVSGSMPQLDDSEICHMSGMKRSLPSDKLAQTPQAVVPQVTLPTSARKIFIKQDQNLSSKLPSISSINLPVTISAPVSTHQEDHHHDFSDLMDESGAQDDDDMDFKMAETKDHLRDNKDKPSSSNLQFTVSIRGSLQVILNRYIYNLHSTTSRAGLRRWRCVDYRNNKCTAFLVTKGNVVLNRANMHNHSFHDKKILAKIEKKAVYSAIDEVEGYKDLPLEGQANILSLEEFADDKNDSSSKE</sequence>
<keyword evidence="2" id="KW-0479">Metal-binding</keyword>
<dbReference type="EMBL" id="JARGEI010000013">
    <property type="protein sequence ID" value="KAJ8721441.1"/>
    <property type="molecule type" value="Genomic_DNA"/>
</dbReference>
<evidence type="ECO:0000256" key="3">
    <source>
        <dbReference type="ARBA" id="ARBA00022771"/>
    </source>
</evidence>
<keyword evidence="5" id="KW-0539">Nucleus</keyword>
<evidence type="ECO:0000256" key="1">
    <source>
        <dbReference type="ARBA" id="ARBA00004123"/>
    </source>
</evidence>
<dbReference type="Gene3D" id="3.30.710.10">
    <property type="entry name" value="Potassium Channel Kv1.1, Chain A"/>
    <property type="match status" value="1"/>
</dbReference>
<feature type="region of interest" description="Disordered" evidence="6">
    <location>
        <begin position="205"/>
        <end position="228"/>
    </location>
</feature>
<evidence type="ECO:0000313" key="8">
    <source>
        <dbReference type="EMBL" id="KAJ8721441.1"/>
    </source>
</evidence>
<dbReference type="PANTHER" id="PTHR23110:SF99">
    <property type="entry name" value="BROAD-COMPLEX CORE PROTEIN ISOFORM 6"/>
    <property type="match status" value="1"/>
</dbReference>
<dbReference type="CDD" id="cd18315">
    <property type="entry name" value="BTB_POZ_BAB-like"/>
    <property type="match status" value="1"/>
</dbReference>
<dbReference type="GO" id="GO:0008270">
    <property type="term" value="F:zinc ion binding"/>
    <property type="evidence" value="ECO:0007669"/>
    <property type="project" value="UniProtKB-KW"/>
</dbReference>
<dbReference type="Proteomes" id="UP001231518">
    <property type="component" value="Chromosome 12"/>
</dbReference>
<comment type="caution">
    <text evidence="8">The sequence shown here is derived from an EMBL/GenBank/DDBJ whole genome shotgun (WGS) entry which is preliminary data.</text>
</comment>
<evidence type="ECO:0000256" key="2">
    <source>
        <dbReference type="ARBA" id="ARBA00022723"/>
    </source>
</evidence>
<gene>
    <name evidence="8" type="ORF">PYW07_002216</name>
</gene>
<evidence type="ECO:0000313" key="9">
    <source>
        <dbReference type="Proteomes" id="UP001231518"/>
    </source>
</evidence>
<keyword evidence="4" id="KW-0862">Zinc</keyword>
<feature type="compositionally biased region" description="Acidic residues" evidence="6">
    <location>
        <begin position="216"/>
        <end position="228"/>
    </location>
</feature>
<dbReference type="AlphaFoldDB" id="A0AAD7YLX6"/>
<reference evidence="8" key="1">
    <citation type="submission" date="2023-03" db="EMBL/GenBank/DDBJ databases">
        <title>Chromosome-level genomes of two armyworms, Mythimna separata and Mythimna loreyi, provide insights into the biosynthesis and reception of sex pheromones.</title>
        <authorList>
            <person name="Zhao H."/>
        </authorList>
    </citation>
    <scope>NUCLEOTIDE SEQUENCE</scope>
    <source>
        <strain evidence="8">BeijingLab</strain>
        <tissue evidence="8">Pupa</tissue>
    </source>
</reference>
<feature type="domain" description="BTB" evidence="7">
    <location>
        <begin position="31"/>
        <end position="96"/>
    </location>
</feature>
<dbReference type="GO" id="GO:0005634">
    <property type="term" value="C:nucleus"/>
    <property type="evidence" value="ECO:0007669"/>
    <property type="project" value="UniProtKB-SubCell"/>
</dbReference>
<dbReference type="PROSITE" id="PS50097">
    <property type="entry name" value="BTB"/>
    <property type="match status" value="1"/>
</dbReference>
<dbReference type="SUPFAM" id="SSF54695">
    <property type="entry name" value="POZ domain"/>
    <property type="match status" value="1"/>
</dbReference>
<keyword evidence="3" id="KW-0863">Zinc-finger</keyword>
<accession>A0AAD7YLX6</accession>
<evidence type="ECO:0000256" key="6">
    <source>
        <dbReference type="SAM" id="MobiDB-lite"/>
    </source>
</evidence>
<dbReference type="PANTHER" id="PTHR23110">
    <property type="entry name" value="BTB DOMAIN TRANSCRIPTION FACTOR"/>
    <property type="match status" value="1"/>
</dbReference>
<dbReference type="InterPro" id="IPR051095">
    <property type="entry name" value="Dros_DevTransReg"/>
</dbReference>
<dbReference type="GO" id="GO:0006357">
    <property type="term" value="P:regulation of transcription by RNA polymerase II"/>
    <property type="evidence" value="ECO:0007669"/>
    <property type="project" value="TreeGrafter"/>
</dbReference>
<name>A0AAD7YLX6_MYTSE</name>
<dbReference type="SMART" id="SM00225">
    <property type="entry name" value="BTB"/>
    <property type="match status" value="1"/>
</dbReference>
<organism evidence="8 9">
    <name type="scientific">Mythimna separata</name>
    <name type="common">Oriental armyworm</name>
    <name type="synonym">Pseudaletia separata</name>
    <dbReference type="NCBI Taxonomy" id="271217"/>
    <lineage>
        <taxon>Eukaryota</taxon>
        <taxon>Metazoa</taxon>
        <taxon>Ecdysozoa</taxon>
        <taxon>Arthropoda</taxon>
        <taxon>Hexapoda</taxon>
        <taxon>Insecta</taxon>
        <taxon>Pterygota</taxon>
        <taxon>Neoptera</taxon>
        <taxon>Endopterygota</taxon>
        <taxon>Lepidoptera</taxon>
        <taxon>Glossata</taxon>
        <taxon>Ditrysia</taxon>
        <taxon>Noctuoidea</taxon>
        <taxon>Noctuidae</taxon>
        <taxon>Noctuinae</taxon>
        <taxon>Hadenini</taxon>
        <taxon>Mythimna</taxon>
    </lineage>
</organism>
<comment type="subcellular location">
    <subcellularLocation>
        <location evidence="1">Nucleus</location>
    </subcellularLocation>
</comment>
<proteinExistence type="predicted"/>
<evidence type="ECO:0000259" key="7">
    <source>
        <dbReference type="PROSITE" id="PS50097"/>
    </source>
</evidence>
<dbReference type="InterPro" id="IPR000210">
    <property type="entry name" value="BTB/POZ_dom"/>
</dbReference>
<dbReference type="Pfam" id="PF00651">
    <property type="entry name" value="BTB"/>
    <property type="match status" value="1"/>
</dbReference>
<evidence type="ECO:0000256" key="4">
    <source>
        <dbReference type="ARBA" id="ARBA00022833"/>
    </source>
</evidence>
<feature type="compositionally biased region" description="Basic and acidic residues" evidence="6">
    <location>
        <begin position="206"/>
        <end position="215"/>
    </location>
</feature>
<dbReference type="InterPro" id="IPR011333">
    <property type="entry name" value="SKP1/BTB/POZ_sf"/>
</dbReference>
<keyword evidence="9" id="KW-1185">Reference proteome</keyword>
<evidence type="ECO:0000256" key="5">
    <source>
        <dbReference type="ARBA" id="ARBA00023242"/>
    </source>
</evidence>
<dbReference type="Pfam" id="PF04500">
    <property type="entry name" value="FLYWCH"/>
    <property type="match status" value="1"/>
</dbReference>